<name>A0ABQ4P6X0_9GAMM</name>
<keyword evidence="3" id="KW-1185">Reference proteome</keyword>
<sequence>MEQLEERHDFNQQFRYPKPKKPEFTASPKPSDENQRRIQIRREIEWRLECKAAGIDFNQR</sequence>
<evidence type="ECO:0000313" key="2">
    <source>
        <dbReference type="EMBL" id="GIU42881.1"/>
    </source>
</evidence>
<proteinExistence type="predicted"/>
<dbReference type="EMBL" id="BPEY01000012">
    <property type="protein sequence ID" value="GIU42881.1"/>
    <property type="molecule type" value="Genomic_DNA"/>
</dbReference>
<protein>
    <submittedName>
        <fullName evidence="2">Uncharacterized protein</fullName>
    </submittedName>
</protein>
<dbReference type="RefSeq" id="WP_220780132.1">
    <property type="nucleotide sequence ID" value="NZ_BPEY01000012.1"/>
</dbReference>
<evidence type="ECO:0000313" key="3">
    <source>
        <dbReference type="Proteomes" id="UP000887104"/>
    </source>
</evidence>
<comment type="caution">
    <text evidence="2">The sequence shown here is derived from an EMBL/GenBank/DDBJ whole genome shotgun (WGS) entry which is preliminary data.</text>
</comment>
<feature type="compositionally biased region" description="Basic and acidic residues" evidence="1">
    <location>
        <begin position="1"/>
        <end position="10"/>
    </location>
</feature>
<evidence type="ECO:0000256" key="1">
    <source>
        <dbReference type="SAM" id="MobiDB-lite"/>
    </source>
</evidence>
<dbReference type="Proteomes" id="UP000887104">
    <property type="component" value="Unassembled WGS sequence"/>
</dbReference>
<gene>
    <name evidence="2" type="ORF">TUM4438_10470</name>
</gene>
<reference evidence="2" key="1">
    <citation type="submission" date="2021-05" db="EMBL/GenBank/DDBJ databases">
        <title>Molecular characterization for Shewanella algae harboring chromosomal blaOXA-55-like strains isolated from clinical and environment sample.</title>
        <authorList>
            <person name="Ohama Y."/>
            <person name="Aoki K."/>
            <person name="Harada S."/>
            <person name="Moriya K."/>
            <person name="Ishii Y."/>
            <person name="Tateda K."/>
        </authorList>
    </citation>
    <scope>NUCLEOTIDE SEQUENCE</scope>
    <source>
        <strain evidence="2">JCM 11563</strain>
    </source>
</reference>
<feature type="region of interest" description="Disordered" evidence="1">
    <location>
        <begin position="1"/>
        <end position="36"/>
    </location>
</feature>
<accession>A0ABQ4P6X0</accession>
<organism evidence="2 3">
    <name type="scientific">Shewanella sairae</name>
    <dbReference type="NCBI Taxonomy" id="190310"/>
    <lineage>
        <taxon>Bacteria</taxon>
        <taxon>Pseudomonadati</taxon>
        <taxon>Pseudomonadota</taxon>
        <taxon>Gammaproteobacteria</taxon>
        <taxon>Alteromonadales</taxon>
        <taxon>Shewanellaceae</taxon>
        <taxon>Shewanella</taxon>
    </lineage>
</organism>